<feature type="non-terminal residue" evidence="4">
    <location>
        <position position="1"/>
    </location>
</feature>
<evidence type="ECO:0000256" key="2">
    <source>
        <dbReference type="ARBA" id="ARBA00023295"/>
    </source>
</evidence>
<proteinExistence type="predicted"/>
<keyword evidence="2" id="KW-0326">Glycosidase</keyword>
<accession>A0A381WH17</accession>
<dbReference type="InterPro" id="IPR023186">
    <property type="entry name" value="IUNH"/>
</dbReference>
<dbReference type="InterPro" id="IPR001910">
    <property type="entry name" value="Inosine/uridine_hydrolase_dom"/>
</dbReference>
<dbReference type="GO" id="GO:0006152">
    <property type="term" value="P:purine nucleoside catabolic process"/>
    <property type="evidence" value="ECO:0007669"/>
    <property type="project" value="TreeGrafter"/>
</dbReference>
<dbReference type="Pfam" id="PF01156">
    <property type="entry name" value="IU_nuc_hydro"/>
    <property type="match status" value="1"/>
</dbReference>
<dbReference type="PANTHER" id="PTHR12304">
    <property type="entry name" value="INOSINE-URIDINE PREFERRING NUCLEOSIDE HYDROLASE"/>
    <property type="match status" value="1"/>
</dbReference>
<evidence type="ECO:0000256" key="1">
    <source>
        <dbReference type="ARBA" id="ARBA00022801"/>
    </source>
</evidence>
<reference evidence="4" key="1">
    <citation type="submission" date="2018-05" db="EMBL/GenBank/DDBJ databases">
        <authorList>
            <person name="Lanie J.A."/>
            <person name="Ng W.-L."/>
            <person name="Kazmierczak K.M."/>
            <person name="Andrzejewski T.M."/>
            <person name="Davidsen T.M."/>
            <person name="Wayne K.J."/>
            <person name="Tettelin H."/>
            <person name="Glass J.I."/>
            <person name="Rusch D."/>
            <person name="Podicherti R."/>
            <person name="Tsui H.-C.T."/>
            <person name="Winkler M.E."/>
        </authorList>
    </citation>
    <scope>NUCLEOTIDE SEQUENCE</scope>
</reference>
<dbReference type="GO" id="GO:0008477">
    <property type="term" value="F:purine nucleosidase activity"/>
    <property type="evidence" value="ECO:0007669"/>
    <property type="project" value="TreeGrafter"/>
</dbReference>
<evidence type="ECO:0000259" key="3">
    <source>
        <dbReference type="Pfam" id="PF01156"/>
    </source>
</evidence>
<dbReference type="AlphaFoldDB" id="A0A381WH17"/>
<gene>
    <name evidence="4" type="ORF">METZ01_LOCUS104087</name>
</gene>
<feature type="domain" description="Inosine/uridine-preferring nucleoside hydrolase" evidence="3">
    <location>
        <begin position="7"/>
        <end position="237"/>
    </location>
</feature>
<keyword evidence="1" id="KW-0378">Hydrolase</keyword>
<name>A0A381WH17_9ZZZZ</name>
<dbReference type="EMBL" id="UINC01011636">
    <property type="protein sequence ID" value="SVA51233.1"/>
    <property type="molecule type" value="Genomic_DNA"/>
</dbReference>
<dbReference type="GO" id="GO:0005829">
    <property type="term" value="C:cytosol"/>
    <property type="evidence" value="ECO:0007669"/>
    <property type="project" value="TreeGrafter"/>
</dbReference>
<organism evidence="4">
    <name type="scientific">marine metagenome</name>
    <dbReference type="NCBI Taxonomy" id="408172"/>
    <lineage>
        <taxon>unclassified sequences</taxon>
        <taxon>metagenomes</taxon>
        <taxon>ecological metagenomes</taxon>
    </lineage>
</organism>
<feature type="non-terminal residue" evidence="4">
    <location>
        <position position="242"/>
    </location>
</feature>
<evidence type="ECO:0000313" key="4">
    <source>
        <dbReference type="EMBL" id="SVA51233.1"/>
    </source>
</evidence>
<dbReference type="Gene3D" id="3.90.245.10">
    <property type="entry name" value="Ribonucleoside hydrolase-like"/>
    <property type="match status" value="1"/>
</dbReference>
<sequence>VRPTHRIIFDTDGAVFNDDAAALAMLVQRRDRVELLGVTVVAGNHRTPQAAEHMLHLLELTGTDDIPLYLGARNPLVNTAARAASQETQWGPISFKGAFDAPRDVVAPHSGRFATTRPRTTGAISFIIETIERYPDEVTLVAVGPMTNLALTFRARPDLAARVKRLVFMGGNARVPGNVTPAAEFNIWFDPEAARETLAAPIPETVMFGLDITNHAPLHKTAFDDIVAIDTPLTRLMQHDMA</sequence>
<dbReference type="PANTHER" id="PTHR12304:SF4">
    <property type="entry name" value="URIDINE NUCLEOSIDASE"/>
    <property type="match status" value="1"/>
</dbReference>
<protein>
    <recommendedName>
        <fullName evidence="3">Inosine/uridine-preferring nucleoside hydrolase domain-containing protein</fullName>
    </recommendedName>
</protein>
<dbReference type="InterPro" id="IPR036452">
    <property type="entry name" value="Ribo_hydro-like"/>
</dbReference>
<dbReference type="SUPFAM" id="SSF53590">
    <property type="entry name" value="Nucleoside hydrolase"/>
    <property type="match status" value="1"/>
</dbReference>